<accession>A0A2M4B639</accession>
<name>A0A2M4B639_9DIPT</name>
<dbReference type="AlphaFoldDB" id="A0A2M4B639"/>
<reference evidence="1" key="1">
    <citation type="submission" date="2018-01" db="EMBL/GenBank/DDBJ databases">
        <title>An insight into the sialome of Amazonian anophelines.</title>
        <authorList>
            <person name="Ribeiro J.M."/>
            <person name="Scarpassa V."/>
            <person name="Calvo E."/>
        </authorList>
    </citation>
    <scope>NUCLEOTIDE SEQUENCE</scope>
    <source>
        <tissue evidence="1">Salivary glands</tissue>
    </source>
</reference>
<proteinExistence type="predicted"/>
<evidence type="ECO:0000313" key="1">
    <source>
        <dbReference type="EMBL" id="MBW48523.1"/>
    </source>
</evidence>
<sequence>MTVCAAACCSLFFPRFYASPSADENVADTLTRVPNSKECAHWRRRCVLLLQGSRPATSFYDVCAHQTHTHTGNPFSIQYLVGHRQW</sequence>
<organism evidence="1">
    <name type="scientific">Anopheles triannulatus</name>
    <dbReference type="NCBI Taxonomy" id="58253"/>
    <lineage>
        <taxon>Eukaryota</taxon>
        <taxon>Metazoa</taxon>
        <taxon>Ecdysozoa</taxon>
        <taxon>Arthropoda</taxon>
        <taxon>Hexapoda</taxon>
        <taxon>Insecta</taxon>
        <taxon>Pterygota</taxon>
        <taxon>Neoptera</taxon>
        <taxon>Endopterygota</taxon>
        <taxon>Diptera</taxon>
        <taxon>Nematocera</taxon>
        <taxon>Culicoidea</taxon>
        <taxon>Culicidae</taxon>
        <taxon>Anophelinae</taxon>
        <taxon>Anopheles</taxon>
    </lineage>
</organism>
<dbReference type="EMBL" id="GGFK01015202">
    <property type="protein sequence ID" value="MBW48523.1"/>
    <property type="molecule type" value="Transcribed_RNA"/>
</dbReference>
<protein>
    <submittedName>
        <fullName evidence="1">Putative secreted protein</fullName>
    </submittedName>
</protein>